<dbReference type="Gene3D" id="3.40.50.150">
    <property type="entry name" value="Vaccinia Virus protein VP39"/>
    <property type="match status" value="1"/>
</dbReference>
<dbReference type="InterPro" id="IPR029063">
    <property type="entry name" value="SAM-dependent_MTases_sf"/>
</dbReference>
<dbReference type="Pfam" id="PF13489">
    <property type="entry name" value="Methyltransf_23"/>
    <property type="match status" value="1"/>
</dbReference>
<name>A0AA40T305_9NOST</name>
<dbReference type="GO" id="GO:0032259">
    <property type="term" value="P:methylation"/>
    <property type="evidence" value="ECO:0007669"/>
    <property type="project" value="UniProtKB-KW"/>
</dbReference>
<dbReference type="CDD" id="cd02440">
    <property type="entry name" value="AdoMet_MTases"/>
    <property type="match status" value="1"/>
</dbReference>
<dbReference type="SUPFAM" id="SSF53335">
    <property type="entry name" value="S-adenosyl-L-methionine-dependent methyltransferases"/>
    <property type="match status" value="1"/>
</dbReference>
<evidence type="ECO:0000313" key="1">
    <source>
        <dbReference type="EMBL" id="MBD6619988.1"/>
    </source>
</evidence>
<comment type="caution">
    <text evidence="1">The sequence shown here is derived from an EMBL/GenBank/DDBJ whole genome shotgun (WGS) entry which is preliminary data.</text>
</comment>
<protein>
    <submittedName>
        <fullName evidence="1">Class I SAM-dependent methyltransferase</fullName>
    </submittedName>
</protein>
<accession>A0AA40T305</accession>
<reference evidence="1" key="1">
    <citation type="submission" date="2019-07" db="EMBL/GenBank/DDBJ databases">
        <title>Toxilogical consequences of a new and cryptic species of cyanobacteria (Komarekiella delphini-convector) recovered from the epidermis of a bottlenose dolphin and 1500 ft. in the air.</title>
        <authorList>
            <person name="Brown A.O."/>
            <person name="Dvorak P."/>
            <person name="Villanueva C.D."/>
            <person name="Foss A.J."/>
            <person name="Garvey A.D."/>
            <person name="Gibson Q.A."/>
            <person name="Johansen J.R."/>
            <person name="Casamatta D.A."/>
        </authorList>
    </citation>
    <scope>NUCLEOTIDE SEQUENCE</scope>
    <source>
        <strain evidence="1">SJRDD-AB1</strain>
    </source>
</reference>
<dbReference type="GO" id="GO:0008168">
    <property type="term" value="F:methyltransferase activity"/>
    <property type="evidence" value="ECO:0007669"/>
    <property type="project" value="UniProtKB-KW"/>
</dbReference>
<dbReference type="AlphaFoldDB" id="A0AA40T305"/>
<gene>
    <name evidence="1" type="ORF">FNW02_30375</name>
</gene>
<dbReference type="EMBL" id="VJXY01000052">
    <property type="protein sequence ID" value="MBD6619988.1"/>
    <property type="molecule type" value="Genomic_DNA"/>
</dbReference>
<keyword evidence="1" id="KW-0808">Transferase</keyword>
<evidence type="ECO:0000313" key="2">
    <source>
        <dbReference type="Proteomes" id="UP001165986"/>
    </source>
</evidence>
<proteinExistence type="predicted"/>
<sequence>MKKNIDSPNLSDDIQKEIENILLDVERQPMEVEEIWQLMDDVWDSLGCNNINEPEKVSLFYSHPVWLLNGLFIEQHDVSILHRHAIANWINVNSNDIISVLDYGGGFGTLARLIADKNQEVVVDIYEPHPSQLALEKIKAYSSVNFISSLKKQYDCLVCTDVLEHVPDPLSLLAEMIESVKIDGYLVIANCFYPVIKCHLPETFHLRYSFNQFTNLMGLDTIGSCNGSHATIYKKIRQEPVNWKKIRTQEKISKALFPFLSRSQSSYQGLKKLFLQNKN</sequence>
<keyword evidence="2" id="KW-1185">Reference proteome</keyword>
<dbReference type="RefSeq" id="WP_191761189.1">
    <property type="nucleotide sequence ID" value="NZ_VJXY01000052.1"/>
</dbReference>
<keyword evidence="1" id="KW-0489">Methyltransferase</keyword>
<organism evidence="1 2">
    <name type="scientific">Komarekiella delphini-convector SJRDD-AB1</name>
    <dbReference type="NCBI Taxonomy" id="2593771"/>
    <lineage>
        <taxon>Bacteria</taxon>
        <taxon>Bacillati</taxon>
        <taxon>Cyanobacteriota</taxon>
        <taxon>Cyanophyceae</taxon>
        <taxon>Nostocales</taxon>
        <taxon>Nostocaceae</taxon>
        <taxon>Komarekiella</taxon>
        <taxon>Komarekiella delphini-convector</taxon>
    </lineage>
</organism>
<dbReference type="Proteomes" id="UP001165986">
    <property type="component" value="Unassembled WGS sequence"/>
</dbReference>